<protein>
    <submittedName>
        <fullName evidence="8">RRM domain-containing protein</fullName>
    </submittedName>
</protein>
<dbReference type="OrthoDB" id="407442at2759"/>
<sequence length="293" mass="33733">MDCLDFTNSSEELGVICYLKNMLIGNCFFVYETTPLIVRKKLYNLGLKSLRDLKLKKGNYVLLAILGTTLTRHNLDGSLSSQRDFDAKSLRDWHFRYSMDRPRGSCGVSSVYECSQMVIELMVDSDRRTCYVSNLHADVTEELLKELFCQVGPFEAVILRKSKCYYNGSENRYALIVFKHETSVPFACAMLDRVKLFGVRISVRPKQRGHQTRQRTKAFLSTHTPSSMLNNPNNRLSTISKFENDTHEKFNSFVQMYSSMETHLSSFREILIVDYDDFACLFLCNSCETVLSP</sequence>
<dbReference type="PANTHER" id="PTHR13798:SF11">
    <property type="entry name" value="RNA-BINDING PROTEIN 7-RELATED"/>
    <property type="match status" value="1"/>
</dbReference>
<dbReference type="Proteomes" id="UP000276776">
    <property type="component" value="Unassembled WGS sequence"/>
</dbReference>
<dbReference type="EMBL" id="UYYF01004584">
    <property type="protein sequence ID" value="VDN05635.1"/>
    <property type="molecule type" value="Genomic_DNA"/>
</dbReference>
<name>A0A0N5D551_THECL</name>
<dbReference type="Gene3D" id="3.30.70.330">
    <property type="match status" value="1"/>
</dbReference>
<dbReference type="STRING" id="103827.A0A0N5D551"/>
<reference evidence="6 7" key="2">
    <citation type="submission" date="2018-11" db="EMBL/GenBank/DDBJ databases">
        <authorList>
            <consortium name="Pathogen Informatics"/>
        </authorList>
    </citation>
    <scope>NUCLEOTIDE SEQUENCE [LARGE SCALE GENOMIC DNA]</scope>
</reference>
<dbReference type="InterPro" id="IPR052285">
    <property type="entry name" value="NEXT_complex_subunit"/>
</dbReference>
<gene>
    <name evidence="6" type="ORF">TCLT_LOCUS8110</name>
</gene>
<keyword evidence="7" id="KW-1185">Reference proteome</keyword>
<evidence type="ECO:0000256" key="1">
    <source>
        <dbReference type="ARBA" id="ARBA00004642"/>
    </source>
</evidence>
<organism evidence="8">
    <name type="scientific">Thelazia callipaeda</name>
    <name type="common">Oriental eyeworm</name>
    <name type="synonym">Parasitic nematode</name>
    <dbReference type="NCBI Taxonomy" id="103827"/>
    <lineage>
        <taxon>Eukaryota</taxon>
        <taxon>Metazoa</taxon>
        <taxon>Ecdysozoa</taxon>
        <taxon>Nematoda</taxon>
        <taxon>Chromadorea</taxon>
        <taxon>Rhabditida</taxon>
        <taxon>Spirurina</taxon>
        <taxon>Spiruromorpha</taxon>
        <taxon>Thelazioidea</taxon>
        <taxon>Thelaziidae</taxon>
        <taxon>Thelazia</taxon>
    </lineage>
</organism>
<dbReference type="SUPFAM" id="SSF54928">
    <property type="entry name" value="RNA-binding domain, RBD"/>
    <property type="match status" value="1"/>
</dbReference>
<evidence type="ECO:0000256" key="2">
    <source>
        <dbReference type="ARBA" id="ARBA00022884"/>
    </source>
</evidence>
<dbReference type="SMART" id="SM00360">
    <property type="entry name" value="RRM"/>
    <property type="match status" value="1"/>
</dbReference>
<dbReference type="PANTHER" id="PTHR13798">
    <property type="entry name" value="RNA BINDING MOTIF RBM PROTEIN -RELATED"/>
    <property type="match status" value="1"/>
</dbReference>
<evidence type="ECO:0000256" key="4">
    <source>
        <dbReference type="PROSITE-ProRule" id="PRU00176"/>
    </source>
</evidence>
<dbReference type="InterPro" id="IPR012677">
    <property type="entry name" value="Nucleotide-bd_a/b_plait_sf"/>
</dbReference>
<comment type="subcellular location">
    <subcellularLocation>
        <location evidence="1">Nucleus</location>
        <location evidence="1">Nucleoplasm</location>
    </subcellularLocation>
</comment>
<dbReference type="GO" id="GO:0005654">
    <property type="term" value="C:nucleoplasm"/>
    <property type="evidence" value="ECO:0007669"/>
    <property type="project" value="UniProtKB-SubCell"/>
</dbReference>
<dbReference type="GO" id="GO:0003727">
    <property type="term" value="F:single-stranded RNA binding"/>
    <property type="evidence" value="ECO:0007669"/>
    <property type="project" value="TreeGrafter"/>
</dbReference>
<dbReference type="WBParaSite" id="TCLT_0000812101-mRNA-1">
    <property type="protein sequence ID" value="TCLT_0000812101-mRNA-1"/>
    <property type="gene ID" value="TCLT_0000812101"/>
</dbReference>
<reference evidence="8" key="1">
    <citation type="submission" date="2017-02" db="UniProtKB">
        <authorList>
            <consortium name="WormBaseParasite"/>
        </authorList>
    </citation>
    <scope>IDENTIFICATION</scope>
</reference>
<keyword evidence="3" id="KW-0539">Nucleus</keyword>
<evidence type="ECO:0000259" key="5">
    <source>
        <dbReference type="PROSITE" id="PS50102"/>
    </source>
</evidence>
<evidence type="ECO:0000313" key="7">
    <source>
        <dbReference type="Proteomes" id="UP000276776"/>
    </source>
</evidence>
<dbReference type="Pfam" id="PF00076">
    <property type="entry name" value="RRM_1"/>
    <property type="match status" value="1"/>
</dbReference>
<dbReference type="PROSITE" id="PS50102">
    <property type="entry name" value="RRM"/>
    <property type="match status" value="1"/>
</dbReference>
<dbReference type="InterPro" id="IPR035979">
    <property type="entry name" value="RBD_domain_sf"/>
</dbReference>
<dbReference type="GO" id="GO:0000381">
    <property type="term" value="P:regulation of alternative mRNA splicing, via spliceosome"/>
    <property type="evidence" value="ECO:0007669"/>
    <property type="project" value="TreeGrafter"/>
</dbReference>
<dbReference type="InterPro" id="IPR000504">
    <property type="entry name" value="RRM_dom"/>
</dbReference>
<evidence type="ECO:0000313" key="6">
    <source>
        <dbReference type="EMBL" id="VDN05635.1"/>
    </source>
</evidence>
<evidence type="ECO:0000256" key="3">
    <source>
        <dbReference type="ARBA" id="ARBA00023242"/>
    </source>
</evidence>
<feature type="domain" description="RRM" evidence="5">
    <location>
        <begin position="128"/>
        <end position="208"/>
    </location>
</feature>
<evidence type="ECO:0000313" key="8">
    <source>
        <dbReference type="WBParaSite" id="TCLT_0000812101-mRNA-1"/>
    </source>
</evidence>
<dbReference type="AlphaFoldDB" id="A0A0N5D551"/>
<proteinExistence type="predicted"/>
<accession>A0A0N5D551</accession>
<keyword evidence="2 4" id="KW-0694">RNA-binding</keyword>